<dbReference type="Gene3D" id="3.40.50.1820">
    <property type="entry name" value="alpha/beta hydrolase"/>
    <property type="match status" value="1"/>
</dbReference>
<dbReference type="SUPFAM" id="SSF53474">
    <property type="entry name" value="alpha/beta-Hydrolases"/>
    <property type="match status" value="1"/>
</dbReference>
<dbReference type="InterPro" id="IPR029058">
    <property type="entry name" value="AB_hydrolase_fold"/>
</dbReference>
<organism evidence="3 4">
    <name type="scientific">Recurvomyces mirabilis</name>
    <dbReference type="NCBI Taxonomy" id="574656"/>
    <lineage>
        <taxon>Eukaryota</taxon>
        <taxon>Fungi</taxon>
        <taxon>Dikarya</taxon>
        <taxon>Ascomycota</taxon>
        <taxon>Pezizomycotina</taxon>
        <taxon>Dothideomycetes</taxon>
        <taxon>Dothideomycetidae</taxon>
        <taxon>Mycosphaerellales</taxon>
        <taxon>Teratosphaeriaceae</taxon>
        <taxon>Recurvomyces</taxon>
    </lineage>
</organism>
<protein>
    <recommendedName>
        <fullName evidence="2">AB hydrolase-1 domain-containing protein</fullName>
    </recommendedName>
</protein>
<dbReference type="Proteomes" id="UP001274830">
    <property type="component" value="Unassembled WGS sequence"/>
</dbReference>
<dbReference type="GO" id="GO:0016020">
    <property type="term" value="C:membrane"/>
    <property type="evidence" value="ECO:0007669"/>
    <property type="project" value="TreeGrafter"/>
</dbReference>
<reference evidence="3" key="1">
    <citation type="submission" date="2023-07" db="EMBL/GenBank/DDBJ databases">
        <title>Black Yeasts Isolated from many extreme environments.</title>
        <authorList>
            <person name="Coleine C."/>
            <person name="Stajich J.E."/>
            <person name="Selbmann L."/>
        </authorList>
    </citation>
    <scope>NUCLEOTIDE SEQUENCE</scope>
    <source>
        <strain evidence="3">CCFEE 5485</strain>
    </source>
</reference>
<feature type="compositionally biased region" description="Basic and acidic residues" evidence="1">
    <location>
        <begin position="1"/>
        <end position="13"/>
    </location>
</feature>
<evidence type="ECO:0000313" key="3">
    <source>
        <dbReference type="EMBL" id="KAK3679954.1"/>
    </source>
</evidence>
<dbReference type="Pfam" id="PF12697">
    <property type="entry name" value="Abhydrolase_6"/>
    <property type="match status" value="1"/>
</dbReference>
<dbReference type="AlphaFoldDB" id="A0AAE1C6G6"/>
<dbReference type="EMBL" id="JAUTXT010000001">
    <property type="protein sequence ID" value="KAK3679954.1"/>
    <property type="molecule type" value="Genomic_DNA"/>
</dbReference>
<keyword evidence="4" id="KW-1185">Reference proteome</keyword>
<comment type="caution">
    <text evidence="3">The sequence shown here is derived from an EMBL/GenBank/DDBJ whole genome shotgun (WGS) entry which is preliminary data.</text>
</comment>
<proteinExistence type="predicted"/>
<feature type="domain" description="AB hydrolase-1" evidence="2">
    <location>
        <begin position="67"/>
        <end position="351"/>
    </location>
</feature>
<dbReference type="InterPro" id="IPR000073">
    <property type="entry name" value="AB_hydrolase_1"/>
</dbReference>
<dbReference type="InterPro" id="IPR050266">
    <property type="entry name" value="AB_hydrolase_sf"/>
</dbReference>
<evidence type="ECO:0000313" key="4">
    <source>
        <dbReference type="Proteomes" id="UP001274830"/>
    </source>
</evidence>
<feature type="region of interest" description="Disordered" evidence="1">
    <location>
        <begin position="1"/>
        <end position="29"/>
    </location>
</feature>
<dbReference type="PANTHER" id="PTHR43798">
    <property type="entry name" value="MONOACYLGLYCEROL LIPASE"/>
    <property type="match status" value="1"/>
</dbReference>
<sequence length="393" mass="43740">MTRFERGTRHGDENTSMQLSIKQYTPVSNRNPKRGDVTLILAQGIDMSKETFEPFIDDLLTVFPRIRNVWTLDAASNGASYALNKDFIGDQPNWLDYPRDVWQAINHFQVQMPPPLVGIGQSLGCGSITVLSTWHPRLFSGIVLCEPALGPSPGAVWPRPTRYYPGVLAAKRKDVWPSREAAAEALAKSMLYRHYDPRVLERVLKYEIREVDSNDGIHASVPPDHVTLSTPKALTVAQWLRPSPPLPGFPTDPEDTVAEDMKTTIPGFSRPEAWWLWRSLPQVSPPVLFLWGSDSELFSGAGLKFRELLYTSVIGTGPGGRGGQANRQVDEAEIAGAHHSVVLEKPKGSAEAVGQWLQKKVLEWDEGRVNRKTQPINDPTRIPAALMEELAKL</sequence>
<accession>A0AAE1C6G6</accession>
<evidence type="ECO:0000256" key="1">
    <source>
        <dbReference type="SAM" id="MobiDB-lite"/>
    </source>
</evidence>
<gene>
    <name evidence="3" type="ORF">LTR78_000331</name>
</gene>
<feature type="compositionally biased region" description="Polar residues" evidence="1">
    <location>
        <begin position="14"/>
        <end position="29"/>
    </location>
</feature>
<evidence type="ECO:0000259" key="2">
    <source>
        <dbReference type="Pfam" id="PF12697"/>
    </source>
</evidence>
<dbReference type="PANTHER" id="PTHR43798:SF33">
    <property type="entry name" value="HYDROLASE, PUTATIVE (AFU_ORTHOLOGUE AFUA_2G14860)-RELATED"/>
    <property type="match status" value="1"/>
</dbReference>
<name>A0AAE1C6G6_9PEZI</name>